<evidence type="ECO:0000259" key="5">
    <source>
        <dbReference type="SMART" id="SM00237"/>
    </source>
</evidence>
<dbReference type="PANTHER" id="PTHR11878">
    <property type="entry name" value="SODIUM/CALCIUM EXCHANGER"/>
    <property type="match status" value="1"/>
</dbReference>
<keyword evidence="2" id="KW-0677">Repeat</keyword>
<proteinExistence type="predicted"/>
<dbReference type="EMBL" id="UOFG01000067">
    <property type="protein sequence ID" value="VAW59128.1"/>
    <property type="molecule type" value="Genomic_DNA"/>
</dbReference>
<keyword evidence="4" id="KW-0406">Ion transport</keyword>
<dbReference type="Pfam" id="PF03160">
    <property type="entry name" value="Calx-beta"/>
    <property type="match status" value="1"/>
</dbReference>
<evidence type="ECO:0000256" key="1">
    <source>
        <dbReference type="ARBA" id="ARBA00022729"/>
    </source>
</evidence>
<dbReference type="GO" id="GO:0030001">
    <property type="term" value="P:metal ion transport"/>
    <property type="evidence" value="ECO:0007669"/>
    <property type="project" value="TreeGrafter"/>
</dbReference>
<dbReference type="PANTHER" id="PTHR11878:SF65">
    <property type="entry name" value="NA_CA-EXCHANGE PROTEIN, ISOFORM G"/>
    <property type="match status" value="1"/>
</dbReference>
<protein>
    <recommendedName>
        <fullName evidence="5">Calx-beta domain-containing protein</fullName>
    </recommendedName>
</protein>
<dbReference type="Gene3D" id="2.60.40.2030">
    <property type="match status" value="1"/>
</dbReference>
<organism evidence="6">
    <name type="scientific">hydrothermal vent metagenome</name>
    <dbReference type="NCBI Taxonomy" id="652676"/>
    <lineage>
        <taxon>unclassified sequences</taxon>
        <taxon>metagenomes</taxon>
        <taxon>ecological metagenomes</taxon>
    </lineage>
</organism>
<evidence type="ECO:0000256" key="2">
    <source>
        <dbReference type="ARBA" id="ARBA00022737"/>
    </source>
</evidence>
<reference evidence="6" key="1">
    <citation type="submission" date="2018-06" db="EMBL/GenBank/DDBJ databases">
        <authorList>
            <person name="Zhirakovskaya E."/>
        </authorList>
    </citation>
    <scope>NUCLEOTIDE SEQUENCE</scope>
</reference>
<dbReference type="InterPro" id="IPR003644">
    <property type="entry name" value="Calx_beta"/>
</dbReference>
<dbReference type="InterPro" id="IPR051171">
    <property type="entry name" value="CaCA"/>
</dbReference>
<name>A0A3B0WSR0_9ZZZZ</name>
<keyword evidence="1" id="KW-0732">Signal</keyword>
<keyword evidence="3" id="KW-0106">Calcium</keyword>
<dbReference type="InterPro" id="IPR038081">
    <property type="entry name" value="CalX-like_sf"/>
</dbReference>
<evidence type="ECO:0000256" key="3">
    <source>
        <dbReference type="ARBA" id="ARBA00022837"/>
    </source>
</evidence>
<dbReference type="GO" id="GO:0007154">
    <property type="term" value="P:cell communication"/>
    <property type="evidence" value="ECO:0007669"/>
    <property type="project" value="InterPro"/>
</dbReference>
<dbReference type="PROSITE" id="PS51257">
    <property type="entry name" value="PROKAR_LIPOPROTEIN"/>
    <property type="match status" value="1"/>
</dbReference>
<dbReference type="AlphaFoldDB" id="A0A3B0WSR0"/>
<dbReference type="GO" id="GO:0016020">
    <property type="term" value="C:membrane"/>
    <property type="evidence" value="ECO:0007669"/>
    <property type="project" value="InterPro"/>
</dbReference>
<accession>A0A3B0WSR0</accession>
<gene>
    <name evidence="6" type="ORF">MNBD_GAMMA11-2940</name>
</gene>
<dbReference type="SUPFAM" id="SSF141072">
    <property type="entry name" value="CalX-like"/>
    <property type="match status" value="1"/>
</dbReference>
<evidence type="ECO:0000256" key="4">
    <source>
        <dbReference type="ARBA" id="ARBA00023065"/>
    </source>
</evidence>
<feature type="domain" description="Calx-beta" evidence="5">
    <location>
        <begin position="51"/>
        <end position="149"/>
    </location>
</feature>
<keyword evidence="4" id="KW-0813">Transport</keyword>
<dbReference type="SMART" id="SM00237">
    <property type="entry name" value="Calx_beta"/>
    <property type="match status" value="1"/>
</dbReference>
<evidence type="ECO:0000313" key="6">
    <source>
        <dbReference type="EMBL" id="VAW59128.1"/>
    </source>
</evidence>
<sequence>MTICTIRKDTGIARKISKFAGIMALSVFLTACGGGGGGNDNAQTPSVTPPASPPVVDAGTIQFATSSLLVNEADGTINISVTRTGGTLGDVSVDYTISNGSASDSDYTVASVSGTLNWAGSQSQANTLSISLVDDLLIESTETINISLSNAINNAALGANSSVQINIVDNDTITTTTDVLYFYVSEINEVKSIYAYDPKNLTLSAGSNLASPSDSILIDDNTEGENLMVSFTIVDVIGGLVSDIHYPAMMYIKGGKIWKVLAQSATSVESPIQVSSESNVLLCDDATFANENARNFDESLYFYLDAGADSECGSPDDQWKYVKFGWDTTVAAVLTMDFLTALTFDENNVMTEYLAWDDASSGLFKCATTCALISTFDFRPSLFGSIDASDKEYLLDGNSIVIYDIAANTISAPVYTSPNMFFIPFEIDDASFSYFSDGGKIFRLDAIGNAPVEILDEGAGKQVMLSFFSATNERLIYSVADTVNNTSEIRSILKTGGASTQLANSAEPGLFIMGRGGENIYYSYSQASLPVAGVVQADGSNKTESPDVVWTGFTTPSAANIAAGVELFNIFRLDNTSKTISVYDAVSFTFRKTVGVLPGDIRSITFLGVDDNARGYGLEQSAFSSDVFYFDVSGTQPLIRITGTPGVNDGGVLY</sequence>